<reference evidence="5 6" key="1">
    <citation type="submission" date="2019-01" db="EMBL/GenBank/DDBJ databases">
        <title>Draft genome sequences of three monokaryotic isolates of the white-rot basidiomycete fungus Dichomitus squalens.</title>
        <authorList>
            <consortium name="DOE Joint Genome Institute"/>
            <person name="Lopez S.C."/>
            <person name="Andreopoulos B."/>
            <person name="Pangilinan J."/>
            <person name="Lipzen A."/>
            <person name="Riley R."/>
            <person name="Ahrendt S."/>
            <person name="Ng V."/>
            <person name="Barry K."/>
            <person name="Daum C."/>
            <person name="Grigoriev I.V."/>
            <person name="Hilden K.S."/>
            <person name="Makela M.R."/>
            <person name="de Vries R.P."/>
        </authorList>
    </citation>
    <scope>NUCLEOTIDE SEQUENCE [LARGE SCALE GENOMIC DNA]</scope>
    <source>
        <strain evidence="5 6">CBS 464.89</strain>
    </source>
</reference>
<name>A0A4Q9Q615_9APHY</name>
<dbReference type="Gene3D" id="3.60.10.10">
    <property type="entry name" value="Endonuclease/exonuclease/phosphatase"/>
    <property type="match status" value="1"/>
</dbReference>
<keyword evidence="5" id="KW-0269">Exonuclease</keyword>
<feature type="compositionally biased region" description="Acidic residues" evidence="3">
    <location>
        <begin position="295"/>
        <end position="307"/>
    </location>
</feature>
<evidence type="ECO:0000256" key="3">
    <source>
        <dbReference type="SAM" id="MobiDB-lite"/>
    </source>
</evidence>
<dbReference type="EMBL" id="ML145095">
    <property type="protein sequence ID" value="TBU62044.1"/>
    <property type="molecule type" value="Genomic_DNA"/>
</dbReference>
<keyword evidence="5" id="KW-0255">Endonuclease</keyword>
<accession>A0A4Q9Q615</accession>
<evidence type="ECO:0000259" key="4">
    <source>
        <dbReference type="Pfam" id="PF03372"/>
    </source>
</evidence>
<dbReference type="InterPro" id="IPR036691">
    <property type="entry name" value="Endo/exonu/phosph_ase_sf"/>
</dbReference>
<dbReference type="InterPro" id="IPR005135">
    <property type="entry name" value="Endo/exonuclease/phosphatase"/>
</dbReference>
<dbReference type="GO" id="GO:0004519">
    <property type="term" value="F:endonuclease activity"/>
    <property type="evidence" value="ECO:0007669"/>
    <property type="project" value="UniProtKB-KW"/>
</dbReference>
<proteinExistence type="inferred from homology"/>
<evidence type="ECO:0000256" key="1">
    <source>
        <dbReference type="ARBA" id="ARBA00010774"/>
    </source>
</evidence>
<keyword evidence="6" id="KW-1185">Reference proteome</keyword>
<dbReference type="Pfam" id="PF03372">
    <property type="entry name" value="Exo_endo_phos"/>
    <property type="match status" value="1"/>
</dbReference>
<sequence length="444" mass="49283">MSKPYQPTPEGLAKAEQRRLKKQQAKLHPPPKTENEQGHILPREWLDISSQTTGTSGRTVRLMTWNLLAQSLVRRELFPTSDCLKAGQREHMLYNEINSHNATICCLQEVDRTEKLFPQLEKPGYSWVYAVGPRKKHGCLIAYRKDAYECVRQKVVVYDEEEVRAEGDGNARRGLSFRTKNIGSLVALRQLGGGDDGIIVATTHLFWHPAYAYERARQAGVLVREVTKFRTEGTEIEQRWPCILAGDFNFGPDDPAYSLLVGDELLPAQKARLESSRVVHATVDPAISVDGASAAEEEEEGAESGENDPDRIIVHARAAQPTDGLLTDTELEDLFRQSGTPTSAYDTGLRTLPDLAAGGLTFGSRVSIPEGRRGAFEPVYTSYTHYWQAVLDYIFVLDAPGRDVSVVRLAKPHSKDSFGEGLPRKGVCGSDHISLAADLRWPST</sequence>
<feature type="region of interest" description="Disordered" evidence="3">
    <location>
        <begin position="1"/>
        <end position="39"/>
    </location>
</feature>
<keyword evidence="2" id="KW-0378">Hydrolase</keyword>
<dbReference type="Proteomes" id="UP000292082">
    <property type="component" value="Unassembled WGS sequence"/>
</dbReference>
<gene>
    <name evidence="5" type="ORF">BD310DRAFT_117608</name>
</gene>
<protein>
    <submittedName>
        <fullName evidence="5">Endonuclease/exonuclease/phosphatase</fullName>
    </submittedName>
</protein>
<evidence type="ECO:0000256" key="2">
    <source>
        <dbReference type="ARBA" id="ARBA00022801"/>
    </source>
</evidence>
<evidence type="ECO:0000313" key="6">
    <source>
        <dbReference type="Proteomes" id="UP000292082"/>
    </source>
</evidence>
<dbReference type="SUPFAM" id="SSF56219">
    <property type="entry name" value="DNase I-like"/>
    <property type="match status" value="1"/>
</dbReference>
<feature type="domain" description="Endonuclease/exonuclease/phosphatase" evidence="4">
    <location>
        <begin position="63"/>
        <end position="432"/>
    </location>
</feature>
<dbReference type="GO" id="GO:0000175">
    <property type="term" value="F:3'-5'-RNA exonuclease activity"/>
    <property type="evidence" value="ECO:0007669"/>
    <property type="project" value="TreeGrafter"/>
</dbReference>
<evidence type="ECO:0000313" key="5">
    <source>
        <dbReference type="EMBL" id="TBU62044.1"/>
    </source>
</evidence>
<dbReference type="PANTHER" id="PTHR12121">
    <property type="entry name" value="CARBON CATABOLITE REPRESSOR PROTEIN 4"/>
    <property type="match status" value="1"/>
</dbReference>
<organism evidence="5 6">
    <name type="scientific">Dichomitus squalens</name>
    <dbReference type="NCBI Taxonomy" id="114155"/>
    <lineage>
        <taxon>Eukaryota</taxon>
        <taxon>Fungi</taxon>
        <taxon>Dikarya</taxon>
        <taxon>Basidiomycota</taxon>
        <taxon>Agaricomycotina</taxon>
        <taxon>Agaricomycetes</taxon>
        <taxon>Polyporales</taxon>
        <taxon>Polyporaceae</taxon>
        <taxon>Dichomitus</taxon>
    </lineage>
</organism>
<feature type="region of interest" description="Disordered" evidence="3">
    <location>
        <begin position="289"/>
        <end position="310"/>
    </location>
</feature>
<dbReference type="InterPro" id="IPR050410">
    <property type="entry name" value="CCR4/nocturin_mRNA_transcr"/>
</dbReference>
<dbReference type="GO" id="GO:0006139">
    <property type="term" value="P:nucleobase-containing compound metabolic process"/>
    <property type="evidence" value="ECO:0007669"/>
    <property type="project" value="UniProtKB-ARBA"/>
</dbReference>
<dbReference type="PANTHER" id="PTHR12121:SF45">
    <property type="entry name" value="NOCTURNIN"/>
    <property type="match status" value="1"/>
</dbReference>
<comment type="similarity">
    <text evidence="1">Belongs to the CCR4/nocturin family.</text>
</comment>
<keyword evidence="5" id="KW-0540">Nuclease</keyword>
<dbReference type="AlphaFoldDB" id="A0A4Q9Q615"/>